<name>A0A9P1I451_9PELO</name>
<evidence type="ECO:0000256" key="1">
    <source>
        <dbReference type="ARBA" id="ARBA00004496"/>
    </source>
</evidence>
<dbReference type="GO" id="GO:0071233">
    <property type="term" value="P:cellular response to L-leucine"/>
    <property type="evidence" value="ECO:0007669"/>
    <property type="project" value="TreeGrafter"/>
</dbReference>
<dbReference type="GO" id="GO:1904262">
    <property type="term" value="P:negative regulation of TORC1 signaling"/>
    <property type="evidence" value="ECO:0007669"/>
    <property type="project" value="TreeGrafter"/>
</dbReference>
<dbReference type="Pfam" id="PF04636">
    <property type="entry name" value="PA26"/>
    <property type="match status" value="2"/>
</dbReference>
<comment type="caution">
    <text evidence="6">The sequence shown here is derived from an EMBL/GenBank/DDBJ whole genome shotgun (WGS) entry which is preliminary data.</text>
</comment>
<keyword evidence="5" id="KW-1133">Transmembrane helix</keyword>
<dbReference type="InterPro" id="IPR029032">
    <property type="entry name" value="AhpD-like"/>
</dbReference>
<organism evidence="6 7">
    <name type="scientific">Caenorhabditis angaria</name>
    <dbReference type="NCBI Taxonomy" id="860376"/>
    <lineage>
        <taxon>Eukaryota</taxon>
        <taxon>Metazoa</taxon>
        <taxon>Ecdysozoa</taxon>
        <taxon>Nematoda</taxon>
        <taxon>Chromadorea</taxon>
        <taxon>Rhabditida</taxon>
        <taxon>Rhabditina</taxon>
        <taxon>Rhabditomorpha</taxon>
        <taxon>Rhabditoidea</taxon>
        <taxon>Rhabditidae</taxon>
        <taxon>Peloderinae</taxon>
        <taxon>Caenorhabditis</taxon>
    </lineage>
</organism>
<reference evidence="6" key="1">
    <citation type="submission" date="2022-11" db="EMBL/GenBank/DDBJ databases">
        <authorList>
            <person name="Kikuchi T."/>
        </authorList>
    </citation>
    <scope>NUCLEOTIDE SEQUENCE</scope>
    <source>
        <strain evidence="6">PS1010</strain>
    </source>
</reference>
<evidence type="ECO:0000256" key="2">
    <source>
        <dbReference type="ARBA" id="ARBA00008350"/>
    </source>
</evidence>
<keyword evidence="5" id="KW-0812">Transmembrane</keyword>
<dbReference type="Proteomes" id="UP001152747">
    <property type="component" value="Unassembled WGS sequence"/>
</dbReference>
<proteinExistence type="inferred from homology"/>
<dbReference type="PANTHER" id="PTHR12474">
    <property type="entry name" value="P53 REGULATED PA26 NUCLEAR PROTEIN SESTRIN"/>
    <property type="match status" value="1"/>
</dbReference>
<dbReference type="GO" id="GO:1990253">
    <property type="term" value="P:cellular response to leucine starvation"/>
    <property type="evidence" value="ECO:0007669"/>
    <property type="project" value="TreeGrafter"/>
</dbReference>
<dbReference type="SUPFAM" id="SSF69118">
    <property type="entry name" value="AhpD-like"/>
    <property type="match status" value="1"/>
</dbReference>
<keyword evidence="5" id="KW-0472">Membrane</keyword>
<evidence type="ECO:0000256" key="3">
    <source>
        <dbReference type="ARBA" id="ARBA00022490"/>
    </source>
</evidence>
<comment type="similarity">
    <text evidence="2">Belongs to the sestrin family.</text>
</comment>
<dbReference type="GO" id="GO:1901031">
    <property type="term" value="P:regulation of response to reactive oxygen species"/>
    <property type="evidence" value="ECO:0007669"/>
    <property type="project" value="InterPro"/>
</dbReference>
<dbReference type="PANTHER" id="PTHR12474:SF0">
    <property type="entry name" value="SESTRIN HOMOLOG"/>
    <property type="match status" value="1"/>
</dbReference>
<protein>
    <submittedName>
        <fullName evidence="6">Uncharacterized protein</fullName>
    </submittedName>
</protein>
<dbReference type="GO" id="GO:0016684">
    <property type="term" value="F:oxidoreductase activity, acting on peroxide as acceptor"/>
    <property type="evidence" value="ECO:0007669"/>
    <property type="project" value="TreeGrafter"/>
</dbReference>
<dbReference type="GO" id="GO:0005737">
    <property type="term" value="C:cytoplasm"/>
    <property type="evidence" value="ECO:0007669"/>
    <property type="project" value="UniProtKB-SubCell"/>
</dbReference>
<evidence type="ECO:0000256" key="4">
    <source>
        <dbReference type="SAM" id="MobiDB-lite"/>
    </source>
</evidence>
<dbReference type="GO" id="GO:0005634">
    <property type="term" value="C:nucleus"/>
    <property type="evidence" value="ECO:0007669"/>
    <property type="project" value="InterPro"/>
</dbReference>
<feature type="transmembrane region" description="Helical" evidence="5">
    <location>
        <begin position="6"/>
        <end position="29"/>
    </location>
</feature>
<gene>
    <name evidence="6" type="ORF">CAMP_LOCUS277</name>
</gene>
<comment type="subcellular location">
    <subcellularLocation>
        <location evidence="1">Cytoplasm</location>
    </subcellularLocation>
</comment>
<feature type="region of interest" description="Disordered" evidence="4">
    <location>
        <begin position="242"/>
        <end position="263"/>
    </location>
</feature>
<keyword evidence="3" id="KW-0963">Cytoplasm</keyword>
<dbReference type="InterPro" id="IPR006730">
    <property type="entry name" value="Sestrin"/>
</dbReference>
<evidence type="ECO:0000313" key="6">
    <source>
        <dbReference type="EMBL" id="CAI5437640.1"/>
    </source>
</evidence>
<dbReference type="GO" id="GO:0016239">
    <property type="term" value="P:positive regulation of macroautophagy"/>
    <property type="evidence" value="ECO:0007669"/>
    <property type="project" value="TreeGrafter"/>
</dbReference>
<dbReference type="EMBL" id="CANHGI010000001">
    <property type="protein sequence ID" value="CAI5437640.1"/>
    <property type="molecule type" value="Genomic_DNA"/>
</dbReference>
<evidence type="ECO:0000313" key="7">
    <source>
        <dbReference type="Proteomes" id="UP001152747"/>
    </source>
</evidence>
<sequence>MSDQNGFYIVSFLVRFDALPINSLIFLLIMATKRKVEVSQIKHLTPLDLVLEFTSVHPVFHESFKSLCNTIFTHSGPFCLAHRHYIAIMAATRHNCDFLVEYHKAMYLRCNGDSEWLKGLNHADIRFGLLDELNRYMAHQPWMISADLIQKLVGRGTPDAEKTFTLTELNHAAIIMSVVHNMVSFIRAINLDNKQIELVAVSLERFYDDDAVTSSCEVEKILNHMDRMDKFVTKPTSPNCASFDLTGGESPESPSEEEDSSNDGLLSFQPQYGYVDFQKRSDKNVKDFKIHEFTWDHSFNVISEFAYESASSVDAMIDHIHKLTYNFIGKFGDIDTTKYRLAVWNYIQLIFGIKHDDYNYSNTNLLMDRQTKTYIKNTACFPQRVNDDYLRCMHGFKDSEKLHVVIIVFVARMESQLLHFGRALCNYNSRTMAKKGYRRPLD</sequence>
<accession>A0A9P1I451</accession>
<dbReference type="AlphaFoldDB" id="A0A9P1I451"/>
<dbReference type="GO" id="GO:0070728">
    <property type="term" value="F:L-leucine binding"/>
    <property type="evidence" value="ECO:0007669"/>
    <property type="project" value="TreeGrafter"/>
</dbReference>
<dbReference type="OrthoDB" id="337464at2759"/>
<evidence type="ECO:0000256" key="5">
    <source>
        <dbReference type="SAM" id="Phobius"/>
    </source>
</evidence>
<keyword evidence="7" id="KW-1185">Reference proteome</keyword>